<accession>A0A9Y2N2R3</accession>
<gene>
    <name evidence="2" type="ORF">QRX50_47145</name>
</gene>
<evidence type="ECO:0000313" key="3">
    <source>
        <dbReference type="Proteomes" id="UP001236014"/>
    </source>
</evidence>
<dbReference type="AlphaFoldDB" id="A0A9Y2N2R3"/>
<name>A0A9Y2N2R3_9PSEU</name>
<proteinExistence type="predicted"/>
<sequence>MAGCSAHVEVQRKVAKADLEKGISDALQKTVGQRPDSVTCPGPIDAKVGQQMRCELVAGTTKAGLTATVNTVNGSDVRYSVKVDDHVSSN</sequence>
<reference evidence="2 3" key="1">
    <citation type="submission" date="2023-06" db="EMBL/GenBank/DDBJ databases">
        <authorList>
            <person name="Oyuntsetseg B."/>
            <person name="Kim S.B."/>
        </authorList>
    </citation>
    <scope>NUCLEOTIDE SEQUENCE [LARGE SCALE GENOMIC DNA]</scope>
    <source>
        <strain evidence="2 3">2-15</strain>
    </source>
</reference>
<dbReference type="Pfam" id="PF14230">
    <property type="entry name" value="DUF4333"/>
    <property type="match status" value="1"/>
</dbReference>
<evidence type="ECO:0000259" key="1">
    <source>
        <dbReference type="Pfam" id="PF14230"/>
    </source>
</evidence>
<dbReference type="KEGG" id="acab:QRX50_47145"/>
<protein>
    <submittedName>
        <fullName evidence="2">DUF4333 domain-containing protein</fullName>
    </submittedName>
</protein>
<evidence type="ECO:0000313" key="2">
    <source>
        <dbReference type="EMBL" id="WIX84219.1"/>
    </source>
</evidence>
<feature type="domain" description="DUF4333" evidence="1">
    <location>
        <begin position="2"/>
        <end position="74"/>
    </location>
</feature>
<dbReference type="EMBL" id="CP127294">
    <property type="protein sequence ID" value="WIX84219.1"/>
    <property type="molecule type" value="Genomic_DNA"/>
</dbReference>
<keyword evidence="3" id="KW-1185">Reference proteome</keyword>
<dbReference type="InterPro" id="IPR025637">
    <property type="entry name" value="DUF4333"/>
</dbReference>
<dbReference type="Proteomes" id="UP001236014">
    <property type="component" value="Chromosome"/>
</dbReference>
<organism evidence="2 3">
    <name type="scientific">Amycolatopsis carbonis</name>
    <dbReference type="NCBI Taxonomy" id="715471"/>
    <lineage>
        <taxon>Bacteria</taxon>
        <taxon>Bacillati</taxon>
        <taxon>Actinomycetota</taxon>
        <taxon>Actinomycetes</taxon>
        <taxon>Pseudonocardiales</taxon>
        <taxon>Pseudonocardiaceae</taxon>
        <taxon>Amycolatopsis</taxon>
    </lineage>
</organism>